<keyword evidence="1" id="KW-0472">Membrane</keyword>
<protein>
    <submittedName>
        <fullName evidence="2">Uncharacterized protein</fullName>
    </submittedName>
</protein>
<dbReference type="PANTHER" id="PTHR28060:SF1">
    <property type="entry name" value="ATP SYNTHASE SUBUNIT J, MITOCHONDRIAL"/>
    <property type="match status" value="1"/>
</dbReference>
<feature type="transmembrane region" description="Helical" evidence="1">
    <location>
        <begin position="124"/>
        <end position="142"/>
    </location>
</feature>
<keyword evidence="1" id="KW-0812">Transmembrane</keyword>
<evidence type="ECO:0000256" key="1">
    <source>
        <dbReference type="SAM" id="Phobius"/>
    </source>
</evidence>
<dbReference type="GO" id="GO:0045259">
    <property type="term" value="C:proton-transporting ATP synthase complex"/>
    <property type="evidence" value="ECO:0007669"/>
    <property type="project" value="InterPro"/>
</dbReference>
<dbReference type="InParanoid" id="A0A317XLQ9"/>
<keyword evidence="3" id="KW-1185">Reference proteome</keyword>
<keyword evidence="1" id="KW-1133">Transmembrane helix</keyword>
<sequence>MVRRAGSHRNPRRENLYRSRAQRSSAVFRTCYFKVSKLASQSCGLPPSGVTGGGGRSSHTALLLGRQGSEARLRSSHRAEVPPPFCTLVSAASRPSSISHLTLVTSITMAFFGFRAYPTPILKPMWPFFVAAGVVFVGVNKLQDMAVSTEEASKDPRNPYG</sequence>
<evidence type="ECO:0000313" key="2">
    <source>
        <dbReference type="EMBL" id="PWY99263.1"/>
    </source>
</evidence>
<dbReference type="STRING" id="1882483.A0A317XLQ9"/>
<dbReference type="GO" id="GO:0046933">
    <property type="term" value="F:proton-transporting ATP synthase activity, rotational mechanism"/>
    <property type="evidence" value="ECO:0007669"/>
    <property type="project" value="TreeGrafter"/>
</dbReference>
<accession>A0A317XLQ9</accession>
<dbReference type="PANTHER" id="PTHR28060">
    <property type="entry name" value="ATP SYNTHASE SUBUNIT J, MITOCHONDRIAL"/>
    <property type="match status" value="1"/>
</dbReference>
<gene>
    <name evidence="2" type="ORF">BCV70DRAFT_115245</name>
</gene>
<dbReference type="Proteomes" id="UP000246740">
    <property type="component" value="Unassembled WGS sequence"/>
</dbReference>
<reference evidence="2 3" key="1">
    <citation type="journal article" date="2018" name="Mol. Biol. Evol.">
        <title>Broad Genomic Sampling Reveals a Smut Pathogenic Ancestry of the Fungal Clade Ustilaginomycotina.</title>
        <authorList>
            <person name="Kijpornyongpan T."/>
            <person name="Mondo S.J."/>
            <person name="Barry K."/>
            <person name="Sandor L."/>
            <person name="Lee J."/>
            <person name="Lipzen A."/>
            <person name="Pangilinan J."/>
            <person name="LaButti K."/>
            <person name="Hainaut M."/>
            <person name="Henrissat B."/>
            <person name="Grigoriev I.V."/>
            <person name="Spatafora J.W."/>
            <person name="Aime M.C."/>
        </authorList>
    </citation>
    <scope>NUCLEOTIDE SEQUENCE [LARGE SCALE GENOMIC DNA]</scope>
    <source>
        <strain evidence="2 3">MCA 3645</strain>
    </source>
</reference>
<dbReference type="InterPro" id="IPR006995">
    <property type="entry name" value="ATP_synth_F0_jsu"/>
</dbReference>
<proteinExistence type="predicted"/>
<dbReference type="OrthoDB" id="5520611at2759"/>
<evidence type="ECO:0000313" key="3">
    <source>
        <dbReference type="Proteomes" id="UP000246740"/>
    </source>
</evidence>
<organism evidence="2 3">
    <name type="scientific">Testicularia cyperi</name>
    <dbReference type="NCBI Taxonomy" id="1882483"/>
    <lineage>
        <taxon>Eukaryota</taxon>
        <taxon>Fungi</taxon>
        <taxon>Dikarya</taxon>
        <taxon>Basidiomycota</taxon>
        <taxon>Ustilaginomycotina</taxon>
        <taxon>Ustilaginomycetes</taxon>
        <taxon>Ustilaginales</taxon>
        <taxon>Anthracoideaceae</taxon>
        <taxon>Testicularia</taxon>
    </lineage>
</organism>
<name>A0A317XLQ9_9BASI</name>
<dbReference type="AlphaFoldDB" id="A0A317XLQ9"/>
<dbReference type="EMBL" id="KZ819195">
    <property type="protein sequence ID" value="PWY99263.1"/>
    <property type="molecule type" value="Genomic_DNA"/>
</dbReference>
<dbReference type="Pfam" id="PF04911">
    <property type="entry name" value="ATP-synt_J"/>
    <property type="match status" value="1"/>
</dbReference>